<evidence type="ECO:0000313" key="2">
    <source>
        <dbReference type="Proteomes" id="UP001596036"/>
    </source>
</evidence>
<dbReference type="SUPFAM" id="SSF117396">
    <property type="entry name" value="TM1631-like"/>
    <property type="match status" value="1"/>
</dbReference>
<dbReference type="InterPro" id="IPR036520">
    <property type="entry name" value="UPF0759_sf"/>
</dbReference>
<dbReference type="EMBL" id="JBHSNM010000006">
    <property type="protein sequence ID" value="MFC5571264.1"/>
    <property type="molecule type" value="Genomic_DNA"/>
</dbReference>
<dbReference type="RefSeq" id="WP_386755856.1">
    <property type="nucleotide sequence ID" value="NZ_JBHSNM010000006.1"/>
</dbReference>
<evidence type="ECO:0000313" key="1">
    <source>
        <dbReference type="EMBL" id="MFC5571264.1"/>
    </source>
</evidence>
<dbReference type="Proteomes" id="UP001596036">
    <property type="component" value="Unassembled WGS sequence"/>
</dbReference>
<dbReference type="PANTHER" id="PTHR30348">
    <property type="entry name" value="UNCHARACTERIZED PROTEIN YECE"/>
    <property type="match status" value="1"/>
</dbReference>
<dbReference type="Pfam" id="PF01904">
    <property type="entry name" value="DUF72"/>
    <property type="match status" value="1"/>
</dbReference>
<comment type="caution">
    <text evidence="1">The sequence shown here is derived from an EMBL/GenBank/DDBJ whole genome shotgun (WGS) entry which is preliminary data.</text>
</comment>
<dbReference type="PANTHER" id="PTHR30348:SF4">
    <property type="entry name" value="DUF72 DOMAIN-CONTAINING PROTEIN"/>
    <property type="match status" value="1"/>
</dbReference>
<keyword evidence="2" id="KW-1185">Reference proteome</keyword>
<organism evidence="1 2">
    <name type="scientific">Lysobacter yangpyeongensis</name>
    <dbReference type="NCBI Taxonomy" id="346182"/>
    <lineage>
        <taxon>Bacteria</taxon>
        <taxon>Pseudomonadati</taxon>
        <taxon>Pseudomonadota</taxon>
        <taxon>Gammaproteobacteria</taxon>
        <taxon>Lysobacterales</taxon>
        <taxon>Lysobacteraceae</taxon>
        <taxon>Lysobacter</taxon>
    </lineage>
</organism>
<sequence>MTARRVWAGASGYAFKEWKGSFYPDRIKPEDMLAFYAQRLPTVEINNTFYQMPRASVLAHWTEVVPAGFRFAIKAPRRITHEARLKADTAADAVAWLYKTLDTLGDRRGPVLFQLPPFLKKDVMRLGEFLQLLPEGHRAAFEFRHASWFDDAVYAVLEDAGAALCLSEREDDAPPPLVETTDWGYLRLRLEEYGEADFAQWAQRIAATGWGDVYAYFMHEPTAPGYAQALLRASGATAEAD</sequence>
<name>A0ABW0SRB7_9GAMM</name>
<dbReference type="InterPro" id="IPR002763">
    <property type="entry name" value="DUF72"/>
</dbReference>
<proteinExistence type="predicted"/>
<protein>
    <submittedName>
        <fullName evidence="1">DUF72 domain-containing protein</fullName>
    </submittedName>
</protein>
<gene>
    <name evidence="1" type="ORF">ACFPN1_14465</name>
</gene>
<dbReference type="Gene3D" id="3.20.20.410">
    <property type="entry name" value="Protein of unknown function UPF0759"/>
    <property type="match status" value="1"/>
</dbReference>
<accession>A0ABW0SRB7</accession>
<reference evidence="2" key="1">
    <citation type="journal article" date="2019" name="Int. J. Syst. Evol. Microbiol.">
        <title>The Global Catalogue of Microorganisms (GCM) 10K type strain sequencing project: providing services to taxonomists for standard genome sequencing and annotation.</title>
        <authorList>
            <consortium name="The Broad Institute Genomics Platform"/>
            <consortium name="The Broad Institute Genome Sequencing Center for Infectious Disease"/>
            <person name="Wu L."/>
            <person name="Ma J."/>
        </authorList>
    </citation>
    <scope>NUCLEOTIDE SEQUENCE [LARGE SCALE GENOMIC DNA]</scope>
    <source>
        <strain evidence="2">KACC 11407</strain>
    </source>
</reference>